<dbReference type="CDD" id="cd04496">
    <property type="entry name" value="SSB_OBF"/>
    <property type="match status" value="1"/>
</dbReference>
<sequence length="109" mass="12143">MNNVTLLGRVTKDFTGTKTDKGLVIARNSLAVNRPTEGADFINIVAFGKTAETLGKFVKKGHRVLIQGHIQTGSYEKEVKQVYTTDVVVDRFEFIESAPKKEESQKLPF</sequence>
<keyword evidence="4" id="KW-1185">Reference proteome</keyword>
<accession>A0A411B6W8</accession>
<dbReference type="InterPro" id="IPR011344">
    <property type="entry name" value="ssDNA-bd"/>
</dbReference>
<reference evidence="3 4" key="1">
    <citation type="submission" date="2019-01" db="EMBL/GenBank/DDBJ databases">
        <title>Efficacy and safety assessment of two enterococci phages in an in vitro biofilm wound model.</title>
        <authorList>
            <person name="Melo L.D.R."/>
            <person name="Ferreira R."/>
            <person name="Costa A.R."/>
            <person name="Oliveira H."/>
            <person name="Azeredo J."/>
        </authorList>
    </citation>
    <scope>NUCLEOTIDE SEQUENCE [LARGE SCALE GENOMIC DNA]</scope>
</reference>
<evidence type="ECO:0000313" key="3">
    <source>
        <dbReference type="EMBL" id="QAX97330.1"/>
    </source>
</evidence>
<dbReference type="GO" id="GO:0006260">
    <property type="term" value="P:DNA replication"/>
    <property type="evidence" value="ECO:0007669"/>
    <property type="project" value="InterPro"/>
</dbReference>
<keyword evidence="1 2" id="KW-0238">DNA-binding</keyword>
<dbReference type="PIRSF" id="PIRSF002070">
    <property type="entry name" value="SSB"/>
    <property type="match status" value="1"/>
</dbReference>
<evidence type="ECO:0000256" key="1">
    <source>
        <dbReference type="ARBA" id="ARBA00023125"/>
    </source>
</evidence>
<dbReference type="Pfam" id="PF00436">
    <property type="entry name" value="SSB"/>
    <property type="match status" value="1"/>
</dbReference>
<evidence type="ECO:0000313" key="4">
    <source>
        <dbReference type="Proteomes" id="UP000290957"/>
    </source>
</evidence>
<organism evidence="3 4">
    <name type="scientific">Enterococcus phage vB_EfaP_Zip</name>
    <dbReference type="NCBI Taxonomy" id="2501743"/>
    <lineage>
        <taxon>Viruses</taxon>
        <taxon>Duplodnaviria</taxon>
        <taxon>Heunggongvirae</taxon>
        <taxon>Uroviricota</taxon>
        <taxon>Caudoviricetes</taxon>
        <taxon>Rountreeviridae</taxon>
        <taxon>Sarlesvirinae</taxon>
        <taxon>Minhovirus</taxon>
        <taxon>Minhovirus zip</taxon>
    </lineage>
</organism>
<dbReference type="Proteomes" id="UP000290957">
    <property type="component" value="Segment"/>
</dbReference>
<dbReference type="SUPFAM" id="SSF50249">
    <property type="entry name" value="Nucleic acid-binding proteins"/>
    <property type="match status" value="1"/>
</dbReference>
<dbReference type="Gene3D" id="2.40.50.140">
    <property type="entry name" value="Nucleic acid-binding proteins"/>
    <property type="match status" value="1"/>
</dbReference>
<dbReference type="HAMAP" id="MF_00984">
    <property type="entry name" value="SSB"/>
    <property type="match status" value="1"/>
</dbReference>
<dbReference type="GO" id="GO:0009295">
    <property type="term" value="C:nucleoid"/>
    <property type="evidence" value="ECO:0007669"/>
    <property type="project" value="TreeGrafter"/>
</dbReference>
<name>A0A411B6W8_9CAUD</name>
<dbReference type="NCBIfam" id="TIGR00621">
    <property type="entry name" value="ssb"/>
    <property type="match status" value="1"/>
</dbReference>
<dbReference type="PROSITE" id="PS50935">
    <property type="entry name" value="SSB"/>
    <property type="match status" value="1"/>
</dbReference>
<gene>
    <name evidence="3" type="ORF">Zip_21</name>
</gene>
<dbReference type="EMBL" id="MK360025">
    <property type="protein sequence ID" value="QAX97330.1"/>
    <property type="molecule type" value="Genomic_DNA"/>
</dbReference>
<dbReference type="InterPro" id="IPR012340">
    <property type="entry name" value="NA-bd_OB-fold"/>
</dbReference>
<dbReference type="PANTHER" id="PTHR10302:SF27">
    <property type="entry name" value="SINGLE-STRANDED DNA-BINDING PROTEIN"/>
    <property type="match status" value="1"/>
</dbReference>
<evidence type="ECO:0000256" key="2">
    <source>
        <dbReference type="PIRNR" id="PIRNR002070"/>
    </source>
</evidence>
<dbReference type="PANTHER" id="PTHR10302">
    <property type="entry name" value="SINGLE-STRANDED DNA-BINDING PROTEIN"/>
    <property type="match status" value="1"/>
</dbReference>
<proteinExistence type="inferred from homology"/>
<dbReference type="InterPro" id="IPR000424">
    <property type="entry name" value="Primosome_PriB/ssb"/>
</dbReference>
<protein>
    <recommendedName>
        <fullName evidence="2">Single-stranded DNA-binding protein</fullName>
    </recommendedName>
</protein>
<dbReference type="GO" id="GO:0003697">
    <property type="term" value="F:single-stranded DNA binding"/>
    <property type="evidence" value="ECO:0007669"/>
    <property type="project" value="InterPro"/>
</dbReference>